<evidence type="ECO:0000313" key="1">
    <source>
        <dbReference type="EMBL" id="CAH9094611.1"/>
    </source>
</evidence>
<dbReference type="EMBL" id="CAMAPF010000082">
    <property type="protein sequence ID" value="CAH9094611.1"/>
    <property type="molecule type" value="Genomic_DNA"/>
</dbReference>
<sequence length="143" mass="17008">MIYVCVSIYTYVVFKYQLGMDTEFSRKNKAKLRKKRERMDGRCDEFLENLEKKVVKMWKEGAYEPLRAVIKGRDWGFPMYEKYMYVLTEGVIMMDCQIGRRVLQLLTEAAYVQPPPRPAFALDIKSLRYPYNNFVDFDSLLAQ</sequence>
<protein>
    <submittedName>
        <fullName evidence="1">Uncharacterized protein</fullName>
    </submittedName>
</protein>
<gene>
    <name evidence="1" type="ORF">CEPIT_LOCUS12939</name>
</gene>
<comment type="caution">
    <text evidence="1">The sequence shown here is derived from an EMBL/GenBank/DDBJ whole genome shotgun (WGS) entry which is preliminary data.</text>
</comment>
<organism evidence="1 2">
    <name type="scientific">Cuscuta epithymum</name>
    <dbReference type="NCBI Taxonomy" id="186058"/>
    <lineage>
        <taxon>Eukaryota</taxon>
        <taxon>Viridiplantae</taxon>
        <taxon>Streptophyta</taxon>
        <taxon>Embryophyta</taxon>
        <taxon>Tracheophyta</taxon>
        <taxon>Spermatophyta</taxon>
        <taxon>Magnoliopsida</taxon>
        <taxon>eudicotyledons</taxon>
        <taxon>Gunneridae</taxon>
        <taxon>Pentapetalae</taxon>
        <taxon>asterids</taxon>
        <taxon>lamiids</taxon>
        <taxon>Solanales</taxon>
        <taxon>Convolvulaceae</taxon>
        <taxon>Cuscuteae</taxon>
        <taxon>Cuscuta</taxon>
        <taxon>Cuscuta subgen. Cuscuta</taxon>
    </lineage>
</organism>
<proteinExistence type="predicted"/>
<accession>A0AAV0DBA0</accession>
<dbReference type="Proteomes" id="UP001152523">
    <property type="component" value="Unassembled WGS sequence"/>
</dbReference>
<name>A0AAV0DBA0_9ASTE</name>
<evidence type="ECO:0000313" key="2">
    <source>
        <dbReference type="Proteomes" id="UP001152523"/>
    </source>
</evidence>
<reference evidence="1" key="1">
    <citation type="submission" date="2022-07" db="EMBL/GenBank/DDBJ databases">
        <authorList>
            <person name="Macas J."/>
            <person name="Novak P."/>
            <person name="Neumann P."/>
        </authorList>
    </citation>
    <scope>NUCLEOTIDE SEQUENCE</scope>
</reference>
<dbReference type="AlphaFoldDB" id="A0AAV0DBA0"/>
<keyword evidence="2" id="KW-1185">Reference proteome</keyword>